<dbReference type="AlphaFoldDB" id="B9RTS7"/>
<sequence length="155" mass="17841">MLPISLILTETTNALLRHSQHFISAYSSVEKRWSNQDVIEKFKQVSKEEHKKFDIESLVNFNSVRSHRHVDPQPREPDKDYIVVTILVATKCGYNAPPTMNTIDDIKEALKFFIAIDINQILAVEVLWTPQHENDTLSQQELEGKYPLLKPINAS</sequence>
<dbReference type="PANTHER" id="PTHR33975">
    <property type="entry name" value="MYELIN-ASSOCIATED OLIGODENDROCYTE BASIC PROTEIN"/>
    <property type="match status" value="1"/>
</dbReference>
<dbReference type="EMBL" id="EQ973814">
    <property type="protein sequence ID" value="EEF45309.1"/>
    <property type="molecule type" value="Genomic_DNA"/>
</dbReference>
<evidence type="ECO:0000313" key="1">
    <source>
        <dbReference type="EMBL" id="EEF45309.1"/>
    </source>
</evidence>
<reference evidence="2" key="1">
    <citation type="journal article" date="2010" name="Nat. Biotechnol.">
        <title>Draft genome sequence of the oilseed species Ricinus communis.</title>
        <authorList>
            <person name="Chan A.P."/>
            <person name="Crabtree J."/>
            <person name="Zhao Q."/>
            <person name="Lorenzi H."/>
            <person name="Orvis J."/>
            <person name="Puiu D."/>
            <person name="Melake-Berhan A."/>
            <person name="Jones K.M."/>
            <person name="Redman J."/>
            <person name="Chen G."/>
            <person name="Cahoon E.B."/>
            <person name="Gedil M."/>
            <person name="Stanke M."/>
            <person name="Haas B.J."/>
            <person name="Wortman J.R."/>
            <person name="Fraser-Liggett C.M."/>
            <person name="Ravel J."/>
            <person name="Rabinowicz P.D."/>
        </authorList>
    </citation>
    <scope>NUCLEOTIDE SEQUENCE [LARGE SCALE GENOMIC DNA]</scope>
    <source>
        <strain evidence="2">cv. Hale</strain>
    </source>
</reference>
<dbReference type="GO" id="GO:0009507">
    <property type="term" value="C:chloroplast"/>
    <property type="evidence" value="ECO:0000318"/>
    <property type="project" value="GO_Central"/>
</dbReference>
<keyword evidence="2" id="KW-1185">Reference proteome</keyword>
<gene>
    <name evidence="1" type="ORF">RCOM_0912230</name>
</gene>
<dbReference type="PANTHER" id="PTHR33975:SF8">
    <property type="match status" value="1"/>
</dbReference>
<name>B9RTS7_RICCO</name>
<dbReference type="InterPro" id="IPR053023">
    <property type="entry name" value="FLAP_modulator"/>
</dbReference>
<accession>B9RTS7</accession>
<protein>
    <submittedName>
        <fullName evidence="1">Uncharacterized protein</fullName>
    </submittedName>
</protein>
<dbReference type="eggNOG" id="ENOG502QUI9">
    <property type="taxonomic scope" value="Eukaryota"/>
</dbReference>
<dbReference type="Proteomes" id="UP000008311">
    <property type="component" value="Unassembled WGS sequence"/>
</dbReference>
<organism evidence="1 2">
    <name type="scientific">Ricinus communis</name>
    <name type="common">Castor bean</name>
    <dbReference type="NCBI Taxonomy" id="3988"/>
    <lineage>
        <taxon>Eukaryota</taxon>
        <taxon>Viridiplantae</taxon>
        <taxon>Streptophyta</taxon>
        <taxon>Embryophyta</taxon>
        <taxon>Tracheophyta</taxon>
        <taxon>Spermatophyta</taxon>
        <taxon>Magnoliopsida</taxon>
        <taxon>eudicotyledons</taxon>
        <taxon>Gunneridae</taxon>
        <taxon>Pentapetalae</taxon>
        <taxon>rosids</taxon>
        <taxon>fabids</taxon>
        <taxon>Malpighiales</taxon>
        <taxon>Euphorbiaceae</taxon>
        <taxon>Acalyphoideae</taxon>
        <taxon>Acalypheae</taxon>
        <taxon>Ricinus</taxon>
    </lineage>
</organism>
<proteinExistence type="predicted"/>
<evidence type="ECO:0000313" key="2">
    <source>
        <dbReference type="Proteomes" id="UP000008311"/>
    </source>
</evidence>
<dbReference type="InterPro" id="IPR010903">
    <property type="entry name" value="DUF1517"/>
</dbReference>
<dbReference type="InParanoid" id="B9RTS7"/>
<dbReference type="Pfam" id="PF07466">
    <property type="entry name" value="DUF1517"/>
    <property type="match status" value="1"/>
</dbReference>
<dbReference type="STRING" id="3988.B9RTS7"/>